<comment type="function">
    <text evidence="7">Binds to the 23S rRNA.</text>
</comment>
<dbReference type="InterPro" id="IPR020069">
    <property type="entry name" value="Ribosomal_bL9_C"/>
</dbReference>
<keyword evidence="2 7" id="KW-0699">rRNA-binding</keyword>
<sequence length="149" mass="16742">MKIIFVTDVPGIARKGEVKNVADGYARNFLLPKGLAEFATPERLKELEDRKAKETAELDAKKSEFQQIAGQLDKTSVVFKKKASKTGKLFAAITPAHIAKELSDIFKTEVKPEMIRIENQIKEIGEHLIDVVFHPEVQGKVKIQVEKDE</sequence>
<keyword evidence="3 7" id="KW-0694">RNA-binding</keyword>
<feature type="domain" description="Ribosomal protein L9" evidence="8">
    <location>
        <begin position="1"/>
        <end position="47"/>
    </location>
</feature>
<protein>
    <recommendedName>
        <fullName evidence="6 7">Large ribosomal subunit protein bL9</fullName>
    </recommendedName>
</protein>
<evidence type="ECO:0000313" key="10">
    <source>
        <dbReference type="EMBL" id="RLC37053.1"/>
    </source>
</evidence>
<dbReference type="AlphaFoldDB" id="A0A420ZCJ3"/>
<organism evidence="10 11">
    <name type="scientific">candidate division Kazan bacterium</name>
    <dbReference type="NCBI Taxonomy" id="2202143"/>
    <lineage>
        <taxon>Bacteria</taxon>
        <taxon>Bacteria division Kazan-3B-28</taxon>
    </lineage>
</organism>
<comment type="similarity">
    <text evidence="1 7">Belongs to the bacterial ribosomal protein bL9 family.</text>
</comment>
<dbReference type="GO" id="GO:0003735">
    <property type="term" value="F:structural constituent of ribosome"/>
    <property type="evidence" value="ECO:0007669"/>
    <property type="project" value="InterPro"/>
</dbReference>
<evidence type="ECO:0000313" key="11">
    <source>
        <dbReference type="Proteomes" id="UP000281261"/>
    </source>
</evidence>
<dbReference type="InterPro" id="IPR020070">
    <property type="entry name" value="Ribosomal_bL9_N"/>
</dbReference>
<reference evidence="10 11" key="1">
    <citation type="submission" date="2018-06" db="EMBL/GenBank/DDBJ databases">
        <title>Extensive metabolic versatility and redundancy in microbially diverse, dynamic hydrothermal sediments.</title>
        <authorList>
            <person name="Dombrowski N."/>
            <person name="Teske A."/>
            <person name="Baker B.J."/>
        </authorList>
    </citation>
    <scope>NUCLEOTIDE SEQUENCE [LARGE SCALE GENOMIC DNA]</scope>
    <source>
        <strain evidence="10">B79_G16</strain>
    </source>
</reference>
<dbReference type="GO" id="GO:1990904">
    <property type="term" value="C:ribonucleoprotein complex"/>
    <property type="evidence" value="ECO:0007669"/>
    <property type="project" value="UniProtKB-KW"/>
</dbReference>
<evidence type="ECO:0000256" key="6">
    <source>
        <dbReference type="ARBA" id="ARBA00035292"/>
    </source>
</evidence>
<dbReference type="InterPro" id="IPR020594">
    <property type="entry name" value="Ribosomal_bL9_bac/chp"/>
</dbReference>
<proteinExistence type="inferred from homology"/>
<dbReference type="SUPFAM" id="SSF55658">
    <property type="entry name" value="L9 N-domain-like"/>
    <property type="match status" value="1"/>
</dbReference>
<name>A0A420ZCJ3_UNCK3</name>
<gene>
    <name evidence="7 10" type="primary">rplI</name>
    <name evidence="10" type="ORF">DRH29_03170</name>
</gene>
<dbReference type="GO" id="GO:0006412">
    <property type="term" value="P:translation"/>
    <property type="evidence" value="ECO:0007669"/>
    <property type="project" value="UniProtKB-UniRule"/>
</dbReference>
<dbReference type="Gene3D" id="3.10.430.100">
    <property type="entry name" value="Ribosomal protein L9, C-terminal domain"/>
    <property type="match status" value="1"/>
</dbReference>
<evidence type="ECO:0000259" key="8">
    <source>
        <dbReference type="Pfam" id="PF01281"/>
    </source>
</evidence>
<keyword evidence="4 7" id="KW-0689">Ribosomal protein</keyword>
<dbReference type="GO" id="GO:0019843">
    <property type="term" value="F:rRNA binding"/>
    <property type="evidence" value="ECO:0007669"/>
    <property type="project" value="UniProtKB-UniRule"/>
</dbReference>
<dbReference type="InterPro" id="IPR000244">
    <property type="entry name" value="Ribosomal_bL9"/>
</dbReference>
<evidence type="ECO:0000259" key="9">
    <source>
        <dbReference type="Pfam" id="PF03948"/>
    </source>
</evidence>
<dbReference type="Gene3D" id="3.40.5.10">
    <property type="entry name" value="Ribosomal protein L9, N-terminal domain"/>
    <property type="match status" value="1"/>
</dbReference>
<dbReference type="InterPro" id="IPR036791">
    <property type="entry name" value="Ribosomal_bL9_C_sf"/>
</dbReference>
<evidence type="ECO:0000256" key="5">
    <source>
        <dbReference type="ARBA" id="ARBA00023274"/>
    </source>
</evidence>
<dbReference type="HAMAP" id="MF_00503">
    <property type="entry name" value="Ribosomal_bL9"/>
    <property type="match status" value="1"/>
</dbReference>
<dbReference type="GO" id="GO:0005840">
    <property type="term" value="C:ribosome"/>
    <property type="evidence" value="ECO:0007669"/>
    <property type="project" value="UniProtKB-KW"/>
</dbReference>
<dbReference type="SUPFAM" id="SSF55653">
    <property type="entry name" value="Ribosomal protein L9 C-domain"/>
    <property type="match status" value="1"/>
</dbReference>
<comment type="caution">
    <text evidence="10">The sequence shown here is derived from an EMBL/GenBank/DDBJ whole genome shotgun (WGS) entry which is preliminary data.</text>
</comment>
<dbReference type="EMBL" id="QMNG01000014">
    <property type="protein sequence ID" value="RLC37053.1"/>
    <property type="molecule type" value="Genomic_DNA"/>
</dbReference>
<evidence type="ECO:0000256" key="1">
    <source>
        <dbReference type="ARBA" id="ARBA00010605"/>
    </source>
</evidence>
<evidence type="ECO:0000256" key="2">
    <source>
        <dbReference type="ARBA" id="ARBA00022730"/>
    </source>
</evidence>
<dbReference type="Proteomes" id="UP000281261">
    <property type="component" value="Unassembled WGS sequence"/>
</dbReference>
<dbReference type="PANTHER" id="PTHR21368">
    <property type="entry name" value="50S RIBOSOMAL PROTEIN L9"/>
    <property type="match status" value="1"/>
</dbReference>
<evidence type="ECO:0000256" key="3">
    <source>
        <dbReference type="ARBA" id="ARBA00022884"/>
    </source>
</evidence>
<dbReference type="NCBIfam" id="TIGR00158">
    <property type="entry name" value="L9"/>
    <property type="match status" value="1"/>
</dbReference>
<dbReference type="InterPro" id="IPR009027">
    <property type="entry name" value="Ribosomal_bL9/RNase_H1_N"/>
</dbReference>
<evidence type="ECO:0000256" key="4">
    <source>
        <dbReference type="ARBA" id="ARBA00022980"/>
    </source>
</evidence>
<keyword evidence="5 7" id="KW-0687">Ribonucleoprotein</keyword>
<feature type="domain" description="Large ribosomal subunit protein bL9 C-terminal" evidence="9">
    <location>
        <begin position="64"/>
        <end position="146"/>
    </location>
</feature>
<dbReference type="InterPro" id="IPR036935">
    <property type="entry name" value="Ribosomal_bL9_N_sf"/>
</dbReference>
<accession>A0A420ZCJ3</accession>
<evidence type="ECO:0000256" key="7">
    <source>
        <dbReference type="HAMAP-Rule" id="MF_00503"/>
    </source>
</evidence>
<dbReference type="Pfam" id="PF03948">
    <property type="entry name" value="Ribosomal_L9_C"/>
    <property type="match status" value="1"/>
</dbReference>
<dbReference type="Pfam" id="PF01281">
    <property type="entry name" value="Ribosomal_L9_N"/>
    <property type="match status" value="1"/>
</dbReference>